<protein>
    <submittedName>
        <fullName evidence="3">PaaI family thioesterase</fullName>
        <ecNumber evidence="3">3.1.2.-</ecNumber>
    </submittedName>
</protein>
<dbReference type="CDD" id="cd03443">
    <property type="entry name" value="PaaI_thioesterase"/>
    <property type="match status" value="1"/>
</dbReference>
<evidence type="ECO:0000313" key="3">
    <source>
        <dbReference type="EMBL" id="MDK9555988.1"/>
    </source>
</evidence>
<dbReference type="EMBL" id="JASSQD010000001">
    <property type="protein sequence ID" value="MDK9555988.1"/>
    <property type="molecule type" value="Genomic_DNA"/>
</dbReference>
<gene>
    <name evidence="3" type="ORF">QQF73_00025</name>
</gene>
<reference evidence="3 4" key="1">
    <citation type="submission" date="2023-05" db="EMBL/GenBank/DDBJ databases">
        <title>Marinobacter albus sp. nov., a marine bacterium isolated from sand in a coastal intertidal zone of huludao.</title>
        <authorList>
            <person name="Deng T."/>
        </authorList>
    </citation>
    <scope>NUCLEOTIDE SEQUENCE [LARGE SCALE GENOMIC DNA]</scope>
    <source>
        <strain evidence="3 4">M216</strain>
    </source>
</reference>
<comment type="caution">
    <text evidence="3">The sequence shown here is derived from an EMBL/GenBank/DDBJ whole genome shotgun (WGS) entry which is preliminary data.</text>
</comment>
<keyword evidence="1 3" id="KW-0378">Hydrolase</keyword>
<sequence>MGGVLYSLADTGMGAALYPMLSEGELCATIEIKINYYSPVHDGRLTCVTKVVNKGKSVANLESEILCGDRLVAKANGNYSIFKPSKTR</sequence>
<dbReference type="GO" id="GO:0005840">
    <property type="term" value="C:ribosome"/>
    <property type="evidence" value="ECO:0007669"/>
    <property type="project" value="UniProtKB-KW"/>
</dbReference>
<keyword evidence="3" id="KW-0687">Ribonucleoprotein</keyword>
<dbReference type="SUPFAM" id="SSF54637">
    <property type="entry name" value="Thioesterase/thiol ester dehydrase-isomerase"/>
    <property type="match status" value="1"/>
</dbReference>
<dbReference type="Proteomes" id="UP001223547">
    <property type="component" value="Unassembled WGS sequence"/>
</dbReference>
<name>A0ABT7H6L1_9GAMM</name>
<accession>A0ABT7H6L1</accession>
<dbReference type="Gene3D" id="3.10.129.10">
    <property type="entry name" value="Hotdog Thioesterase"/>
    <property type="match status" value="1"/>
</dbReference>
<dbReference type="InterPro" id="IPR029069">
    <property type="entry name" value="HotDog_dom_sf"/>
</dbReference>
<dbReference type="Pfam" id="PF03061">
    <property type="entry name" value="4HBT"/>
    <property type="match status" value="1"/>
</dbReference>
<evidence type="ECO:0000256" key="1">
    <source>
        <dbReference type="ARBA" id="ARBA00022801"/>
    </source>
</evidence>
<evidence type="ECO:0000259" key="2">
    <source>
        <dbReference type="Pfam" id="PF03061"/>
    </source>
</evidence>
<proteinExistence type="predicted"/>
<dbReference type="GO" id="GO:0016787">
    <property type="term" value="F:hydrolase activity"/>
    <property type="evidence" value="ECO:0007669"/>
    <property type="project" value="UniProtKB-KW"/>
</dbReference>
<dbReference type="InterPro" id="IPR003736">
    <property type="entry name" value="PAAI_dom"/>
</dbReference>
<evidence type="ECO:0000313" key="4">
    <source>
        <dbReference type="Proteomes" id="UP001223547"/>
    </source>
</evidence>
<feature type="domain" description="Thioesterase" evidence="2">
    <location>
        <begin position="2"/>
        <end position="72"/>
    </location>
</feature>
<dbReference type="NCBIfam" id="TIGR00369">
    <property type="entry name" value="unchar_dom_1"/>
    <property type="match status" value="1"/>
</dbReference>
<keyword evidence="4" id="KW-1185">Reference proteome</keyword>
<dbReference type="EC" id="3.1.2.-" evidence="3"/>
<dbReference type="InterPro" id="IPR006683">
    <property type="entry name" value="Thioestr_dom"/>
</dbReference>
<dbReference type="RefSeq" id="WP_285366741.1">
    <property type="nucleotide sequence ID" value="NZ_JASSQD010000001.1"/>
</dbReference>
<keyword evidence="3" id="KW-0689">Ribosomal protein</keyword>
<organism evidence="3 4">
    <name type="scientific">Marinobacter albus</name>
    <dbReference type="NCBI Taxonomy" id="3030833"/>
    <lineage>
        <taxon>Bacteria</taxon>
        <taxon>Pseudomonadati</taxon>
        <taxon>Pseudomonadota</taxon>
        <taxon>Gammaproteobacteria</taxon>
        <taxon>Pseudomonadales</taxon>
        <taxon>Marinobacteraceae</taxon>
        <taxon>Marinobacter</taxon>
    </lineage>
</organism>